<feature type="transmembrane region" description="Helical" evidence="7">
    <location>
        <begin position="147"/>
        <end position="171"/>
    </location>
</feature>
<evidence type="ECO:0000256" key="5">
    <source>
        <dbReference type="ARBA" id="ARBA00023136"/>
    </source>
</evidence>
<comment type="caution">
    <text evidence="8">The sequence shown here is derived from an EMBL/GenBank/DDBJ whole genome shotgun (WGS) entry which is preliminary data.</text>
</comment>
<feature type="transmembrane region" description="Helical" evidence="7">
    <location>
        <begin position="209"/>
        <end position="232"/>
    </location>
</feature>
<evidence type="ECO:0000313" key="8">
    <source>
        <dbReference type="EMBL" id="GAA1766190.1"/>
    </source>
</evidence>
<keyword evidence="5 7" id="KW-0472">Membrane</keyword>
<feature type="region of interest" description="Disordered" evidence="6">
    <location>
        <begin position="311"/>
        <end position="356"/>
    </location>
</feature>
<name>A0ABP4X2A5_9MICO</name>
<sequence>MIGHVSVVDRVDGFQRRHPVLGFPIAVAWKFFDDSGGYLAALLTYYGFISLFPLLILISTILSVVLVNDPGLQQEIIESALRQVPVIGDQLGDPRSLSGGPAGVVIGSAVSIYGALGVGNALQYAMNTIWSVPRNSRPNPILTRGRSLLIVPLGLLVVTASTTIATIAASYDFGSATKWLVMLATILLNAGVMYLTYRIGVGVAERRHLIVGSVVAAVLLQVLQTFGVVYVGRVVRDASASNGVVGFVLGLLAFIYLAAVILIVCAEINAVSAKRLYPRALLTPFTDNVSLTDADKRQYAAQARMMRTKQYERIDATFEPPPERSARPPKSVGEPAKTGGEAQGEPEGDPQAEASR</sequence>
<keyword evidence="4 7" id="KW-1133">Transmembrane helix</keyword>
<evidence type="ECO:0000256" key="6">
    <source>
        <dbReference type="SAM" id="MobiDB-lite"/>
    </source>
</evidence>
<reference evidence="9" key="1">
    <citation type="journal article" date="2019" name="Int. J. Syst. Evol. Microbiol.">
        <title>The Global Catalogue of Microorganisms (GCM) 10K type strain sequencing project: providing services to taxonomists for standard genome sequencing and annotation.</title>
        <authorList>
            <consortium name="The Broad Institute Genomics Platform"/>
            <consortium name="The Broad Institute Genome Sequencing Center for Infectious Disease"/>
            <person name="Wu L."/>
            <person name="Ma J."/>
        </authorList>
    </citation>
    <scope>NUCLEOTIDE SEQUENCE [LARGE SCALE GENOMIC DNA]</scope>
    <source>
        <strain evidence="9">JCM 15591</strain>
    </source>
</reference>
<gene>
    <name evidence="8" type="ORF">GCM10009810_26300</name>
</gene>
<dbReference type="EMBL" id="BAAAPN010000057">
    <property type="protein sequence ID" value="GAA1766190.1"/>
    <property type="molecule type" value="Genomic_DNA"/>
</dbReference>
<feature type="compositionally biased region" description="Basic and acidic residues" evidence="6">
    <location>
        <begin position="311"/>
        <end position="326"/>
    </location>
</feature>
<keyword evidence="9" id="KW-1185">Reference proteome</keyword>
<feature type="transmembrane region" description="Helical" evidence="7">
    <location>
        <begin position="244"/>
        <end position="266"/>
    </location>
</feature>
<dbReference type="Pfam" id="PF03631">
    <property type="entry name" value="Virul_fac_BrkB"/>
    <property type="match status" value="1"/>
</dbReference>
<dbReference type="Proteomes" id="UP001501475">
    <property type="component" value="Unassembled WGS sequence"/>
</dbReference>
<keyword evidence="3 7" id="KW-0812">Transmembrane</keyword>
<feature type="transmembrane region" description="Helical" evidence="7">
    <location>
        <begin position="45"/>
        <end position="67"/>
    </location>
</feature>
<proteinExistence type="predicted"/>
<evidence type="ECO:0000256" key="2">
    <source>
        <dbReference type="ARBA" id="ARBA00022475"/>
    </source>
</evidence>
<organism evidence="8 9">
    <name type="scientific">Nostocoides vanveenii</name>
    <dbReference type="NCBI Taxonomy" id="330835"/>
    <lineage>
        <taxon>Bacteria</taxon>
        <taxon>Bacillati</taxon>
        <taxon>Actinomycetota</taxon>
        <taxon>Actinomycetes</taxon>
        <taxon>Micrococcales</taxon>
        <taxon>Intrasporangiaceae</taxon>
        <taxon>Nostocoides</taxon>
    </lineage>
</organism>
<accession>A0ABP4X2A5</accession>
<dbReference type="PANTHER" id="PTHR30213">
    <property type="entry name" value="INNER MEMBRANE PROTEIN YHJD"/>
    <property type="match status" value="1"/>
</dbReference>
<evidence type="ECO:0000256" key="7">
    <source>
        <dbReference type="SAM" id="Phobius"/>
    </source>
</evidence>
<evidence type="ECO:0000256" key="1">
    <source>
        <dbReference type="ARBA" id="ARBA00004651"/>
    </source>
</evidence>
<feature type="transmembrane region" description="Helical" evidence="7">
    <location>
        <begin position="177"/>
        <end position="197"/>
    </location>
</feature>
<evidence type="ECO:0000313" key="9">
    <source>
        <dbReference type="Proteomes" id="UP001501475"/>
    </source>
</evidence>
<keyword evidence="2" id="KW-1003">Cell membrane</keyword>
<dbReference type="PANTHER" id="PTHR30213:SF1">
    <property type="entry name" value="INNER MEMBRANE PROTEIN YHJD"/>
    <property type="match status" value="1"/>
</dbReference>
<evidence type="ECO:0000256" key="4">
    <source>
        <dbReference type="ARBA" id="ARBA00022989"/>
    </source>
</evidence>
<comment type="subcellular location">
    <subcellularLocation>
        <location evidence="1">Cell membrane</location>
        <topology evidence="1">Multi-pass membrane protein</topology>
    </subcellularLocation>
</comment>
<protein>
    <submittedName>
        <fullName evidence="8">Uncharacterized protein</fullName>
    </submittedName>
</protein>
<dbReference type="InterPro" id="IPR017039">
    <property type="entry name" value="Virul_fac_BrkB"/>
</dbReference>
<evidence type="ECO:0000256" key="3">
    <source>
        <dbReference type="ARBA" id="ARBA00022692"/>
    </source>
</evidence>